<evidence type="ECO:0000313" key="3">
    <source>
        <dbReference type="Proteomes" id="UP001469553"/>
    </source>
</evidence>
<feature type="region of interest" description="Disordered" evidence="1">
    <location>
        <begin position="33"/>
        <end position="62"/>
    </location>
</feature>
<evidence type="ECO:0000313" key="2">
    <source>
        <dbReference type="EMBL" id="MEQ2293867.1"/>
    </source>
</evidence>
<comment type="caution">
    <text evidence="2">The sequence shown here is derived from an EMBL/GenBank/DDBJ whole genome shotgun (WGS) entry which is preliminary data.</text>
</comment>
<accession>A0ABV0YJV8</accession>
<name>A0ABV0YJV8_9TELE</name>
<proteinExistence type="predicted"/>
<dbReference type="Proteomes" id="UP001469553">
    <property type="component" value="Unassembled WGS sequence"/>
</dbReference>
<organism evidence="2 3">
    <name type="scientific">Ameca splendens</name>
    <dbReference type="NCBI Taxonomy" id="208324"/>
    <lineage>
        <taxon>Eukaryota</taxon>
        <taxon>Metazoa</taxon>
        <taxon>Chordata</taxon>
        <taxon>Craniata</taxon>
        <taxon>Vertebrata</taxon>
        <taxon>Euteleostomi</taxon>
        <taxon>Actinopterygii</taxon>
        <taxon>Neopterygii</taxon>
        <taxon>Teleostei</taxon>
        <taxon>Neoteleostei</taxon>
        <taxon>Acanthomorphata</taxon>
        <taxon>Ovalentaria</taxon>
        <taxon>Atherinomorphae</taxon>
        <taxon>Cyprinodontiformes</taxon>
        <taxon>Goodeidae</taxon>
        <taxon>Ameca</taxon>
    </lineage>
</organism>
<protein>
    <submittedName>
        <fullName evidence="2">Uncharacterized protein</fullName>
    </submittedName>
</protein>
<gene>
    <name evidence="2" type="ORF">AMECASPLE_037830</name>
</gene>
<reference evidence="2 3" key="1">
    <citation type="submission" date="2021-06" db="EMBL/GenBank/DDBJ databases">
        <authorList>
            <person name="Palmer J.M."/>
        </authorList>
    </citation>
    <scope>NUCLEOTIDE SEQUENCE [LARGE SCALE GENOMIC DNA]</scope>
    <source>
        <strain evidence="2 3">AS_MEX2019</strain>
        <tissue evidence="2">Muscle</tissue>
    </source>
</reference>
<evidence type="ECO:0000256" key="1">
    <source>
        <dbReference type="SAM" id="MobiDB-lite"/>
    </source>
</evidence>
<keyword evidence="3" id="KW-1185">Reference proteome</keyword>
<sequence>MLLPLAQAQLSGDILEVLCLPSKKLKMFRKAVGQKLNEDSGTSKPLQRSPEPPLHSAEDTRKVQKMSAGECNLIPPLRQRELFPYPDIKTVQMVQQQQIKNKSQNRGFVAL</sequence>
<dbReference type="EMBL" id="JAHRIP010034824">
    <property type="protein sequence ID" value="MEQ2293867.1"/>
    <property type="molecule type" value="Genomic_DNA"/>
</dbReference>